<comment type="caution">
    <text evidence="5">The sequence shown here is derived from an EMBL/GenBank/DDBJ whole genome shotgun (WGS) entry which is preliminary data.</text>
</comment>
<dbReference type="CDD" id="cd00293">
    <property type="entry name" value="USP-like"/>
    <property type="match status" value="2"/>
</dbReference>
<dbReference type="PANTHER" id="PTHR46268">
    <property type="entry name" value="STRESS RESPONSE PROTEIN NHAX"/>
    <property type="match status" value="1"/>
</dbReference>
<dbReference type="InterPro" id="IPR006015">
    <property type="entry name" value="Universal_stress_UspA"/>
</dbReference>
<gene>
    <name evidence="5" type="primary">uspA5</name>
    <name evidence="5" type="ORF">BN8_02914</name>
</gene>
<dbReference type="eggNOG" id="COG0589">
    <property type="taxonomic scope" value="Bacteria"/>
</dbReference>
<dbReference type="OrthoDB" id="1522603at2"/>
<keyword evidence="3" id="KW-0067">ATP-binding</keyword>
<evidence type="ECO:0000256" key="2">
    <source>
        <dbReference type="ARBA" id="ARBA00022741"/>
    </source>
</evidence>
<evidence type="ECO:0000256" key="3">
    <source>
        <dbReference type="ARBA" id="ARBA00022840"/>
    </source>
</evidence>
<dbReference type="PANTHER" id="PTHR46268:SF27">
    <property type="entry name" value="UNIVERSAL STRESS PROTEIN RV2623"/>
    <property type="match status" value="1"/>
</dbReference>
<dbReference type="STRING" id="1185876.BN8_02914"/>
<proteinExistence type="inferred from homology"/>
<dbReference type="InterPro" id="IPR014729">
    <property type="entry name" value="Rossmann-like_a/b/a_fold"/>
</dbReference>
<dbReference type="RefSeq" id="WP_009282371.1">
    <property type="nucleotide sequence ID" value="NZ_CAIT01000006.1"/>
</dbReference>
<dbReference type="Gene3D" id="3.40.50.620">
    <property type="entry name" value="HUPs"/>
    <property type="match status" value="2"/>
</dbReference>
<feature type="domain" description="UspA" evidence="4">
    <location>
        <begin position="215"/>
        <end position="268"/>
    </location>
</feature>
<protein>
    <submittedName>
        <fullName evidence="5">UspA domain protein</fullName>
    </submittedName>
</protein>
<evidence type="ECO:0000259" key="4">
    <source>
        <dbReference type="Pfam" id="PF00582"/>
    </source>
</evidence>
<name>I2GIR6_9BACT</name>
<dbReference type="SUPFAM" id="SSF52402">
    <property type="entry name" value="Adenine nucleotide alpha hydrolases-like"/>
    <property type="match status" value="2"/>
</dbReference>
<comment type="similarity">
    <text evidence="1">Belongs to the universal stress protein A family.</text>
</comment>
<dbReference type="GO" id="GO:0005524">
    <property type="term" value="F:ATP binding"/>
    <property type="evidence" value="ECO:0007669"/>
    <property type="project" value="UniProtKB-KW"/>
</dbReference>
<accession>I2GIR6</accession>
<reference evidence="5 6" key="1">
    <citation type="journal article" date="2012" name="J. Bacteriol.">
        <title>Genome Sequence of the Filamentous Bacterium Fibrisoma limi BUZ 3T.</title>
        <authorList>
            <person name="Filippini M."/>
            <person name="Qi W."/>
            <person name="Jaenicke S."/>
            <person name="Goesmann A."/>
            <person name="Smits T.H."/>
            <person name="Bagheri H.C."/>
        </authorList>
    </citation>
    <scope>NUCLEOTIDE SEQUENCE [LARGE SCALE GENOMIC DNA]</scope>
    <source>
        <strain evidence="6">BUZ 3T</strain>
    </source>
</reference>
<dbReference type="Pfam" id="PF00582">
    <property type="entry name" value="Usp"/>
    <property type="match status" value="2"/>
</dbReference>
<keyword evidence="6" id="KW-1185">Reference proteome</keyword>
<evidence type="ECO:0000313" key="5">
    <source>
        <dbReference type="EMBL" id="CCH53791.1"/>
    </source>
</evidence>
<feature type="domain" description="UspA" evidence="4">
    <location>
        <begin position="1"/>
        <end position="140"/>
    </location>
</feature>
<dbReference type="InterPro" id="IPR006016">
    <property type="entry name" value="UspA"/>
</dbReference>
<sequence length="271" mass="29716">MKRILVPTDLSELANRALSVAAHLARQYGAEITLAHYLPFAIVDPVLTEAPGAIAAYLDDREHEVEAQLAAICQRPDFTDVTIRPLVKRSEQGLFGMLADQPADLIVMASHGSSGLEEWLFGSNAEHVMQQAHCPVLIIKEQAGSFDPKNPVCAIDTDDVLKSHPAWPFHLGDGVRQFVYVMTPTDSRVTDGIRQWMADFAAARQITDYELTIFADSNVPDGIIHFAESRGADLILLFTHQKSGFWHLVSGSVAEDVINHATIPVLVMPVA</sequence>
<dbReference type="PRINTS" id="PR01438">
    <property type="entry name" value="UNVRSLSTRESS"/>
</dbReference>
<dbReference type="EMBL" id="CAIT01000006">
    <property type="protein sequence ID" value="CCH53791.1"/>
    <property type="molecule type" value="Genomic_DNA"/>
</dbReference>
<dbReference type="AlphaFoldDB" id="I2GIR6"/>
<keyword evidence="2" id="KW-0547">Nucleotide-binding</keyword>
<evidence type="ECO:0000313" key="6">
    <source>
        <dbReference type="Proteomes" id="UP000009309"/>
    </source>
</evidence>
<organism evidence="5 6">
    <name type="scientific">Fibrisoma limi BUZ 3</name>
    <dbReference type="NCBI Taxonomy" id="1185876"/>
    <lineage>
        <taxon>Bacteria</taxon>
        <taxon>Pseudomonadati</taxon>
        <taxon>Bacteroidota</taxon>
        <taxon>Cytophagia</taxon>
        <taxon>Cytophagales</taxon>
        <taxon>Spirosomataceae</taxon>
        <taxon>Fibrisoma</taxon>
    </lineage>
</organism>
<evidence type="ECO:0000256" key="1">
    <source>
        <dbReference type="ARBA" id="ARBA00008791"/>
    </source>
</evidence>
<dbReference type="Proteomes" id="UP000009309">
    <property type="component" value="Unassembled WGS sequence"/>
</dbReference>